<reference evidence="2 3" key="1">
    <citation type="submission" date="2020-12" db="EMBL/GenBank/DDBJ databases">
        <title>FDA dAtabase for Regulatory Grade micrObial Sequences (FDA-ARGOS): Supporting development and validation of Infectious Disease Dx tests.</title>
        <authorList>
            <person name="Sproer C."/>
            <person name="Gronow S."/>
            <person name="Severitt S."/>
            <person name="Schroder I."/>
            <person name="Tallon L."/>
            <person name="Sadzewicz L."/>
            <person name="Zhao X."/>
            <person name="Boylan J."/>
            <person name="Ott S."/>
            <person name="Bowen H."/>
            <person name="Vavikolanu K."/>
            <person name="Mehta A."/>
            <person name="Aluvathingal J."/>
            <person name="Nadendla S."/>
            <person name="Lowell S."/>
            <person name="Myers T."/>
            <person name="Yan Y."/>
            <person name="Sichtig H."/>
        </authorList>
    </citation>
    <scope>NUCLEOTIDE SEQUENCE [LARGE SCALE GENOMIC DNA]</scope>
    <source>
        <strain evidence="2 3">FDAARGOS_864</strain>
    </source>
</reference>
<proteinExistence type="predicted"/>
<evidence type="ECO:0000256" key="1">
    <source>
        <dbReference type="SAM" id="MobiDB-lite"/>
    </source>
</evidence>
<dbReference type="InterPro" id="IPR006311">
    <property type="entry name" value="TAT_signal"/>
</dbReference>
<dbReference type="EMBL" id="CP065738">
    <property type="protein sequence ID" value="QPT54536.1"/>
    <property type="molecule type" value="Genomic_DNA"/>
</dbReference>
<dbReference type="RefSeq" id="WP_197939467.1">
    <property type="nucleotide sequence ID" value="NZ_CP065738.1"/>
</dbReference>
<organism evidence="2 3">
    <name type="scientific">Rothia kristinae</name>
    <dbReference type="NCBI Taxonomy" id="37923"/>
    <lineage>
        <taxon>Bacteria</taxon>
        <taxon>Bacillati</taxon>
        <taxon>Actinomycetota</taxon>
        <taxon>Actinomycetes</taxon>
        <taxon>Micrococcales</taxon>
        <taxon>Micrococcaceae</taxon>
        <taxon>Rothia</taxon>
    </lineage>
</organism>
<feature type="region of interest" description="Disordered" evidence="1">
    <location>
        <begin position="38"/>
        <end position="138"/>
    </location>
</feature>
<dbReference type="KEGG" id="rkr:I6G21_05180"/>
<dbReference type="Proteomes" id="UP000594975">
    <property type="component" value="Chromosome"/>
</dbReference>
<sequence>MTTMTQRHQPTTHRLPTGRRRAVAMTALGVAALTLSGCGSSGTDADSSPAPTTAAASAATGGTASGTTSPAPSGEPTGATATSSAPADAALSFDGTAPLPVTADQLGAAGSRGSMSPNGLGSPEQTLRTADGGTAPDGTYQVSVGDGREGATAEVQVRGGVFSLEQDAFSTLLADKMNYMVQVRGPLDAQGGVPAEPEILLGAVQYQMGSDLPGPTGNARNITGVPTVQQGFSELPMGQVEGGAATGQMDTSGLSVPRAGYVDAATGRWISGTIQGLRWSTTADGAPALTGEGLKQLRSGRYTFTYSDAAGAQHHFFLFVTGQEAGSLRSPLYSLPYAGQG</sequence>
<evidence type="ECO:0000313" key="3">
    <source>
        <dbReference type="Proteomes" id="UP000594975"/>
    </source>
</evidence>
<feature type="region of interest" description="Disordered" evidence="1">
    <location>
        <begin position="1"/>
        <end position="20"/>
    </location>
</feature>
<feature type="compositionally biased region" description="Low complexity" evidence="1">
    <location>
        <begin position="47"/>
        <end position="92"/>
    </location>
</feature>
<name>A0A7T3CI04_9MICC</name>
<dbReference type="PROSITE" id="PS51318">
    <property type="entry name" value="TAT"/>
    <property type="match status" value="1"/>
</dbReference>
<dbReference type="GeneID" id="61262764"/>
<feature type="compositionally biased region" description="Polar residues" evidence="1">
    <location>
        <begin position="1"/>
        <end position="14"/>
    </location>
</feature>
<feature type="compositionally biased region" description="Polar residues" evidence="1">
    <location>
        <begin position="113"/>
        <end position="128"/>
    </location>
</feature>
<protein>
    <submittedName>
        <fullName evidence="2">Uncharacterized protein</fullName>
    </submittedName>
</protein>
<gene>
    <name evidence="2" type="ORF">I6G21_05180</name>
</gene>
<accession>A0A7T3CI04</accession>
<dbReference type="AlphaFoldDB" id="A0A7T3CI04"/>
<evidence type="ECO:0000313" key="2">
    <source>
        <dbReference type="EMBL" id="QPT54536.1"/>
    </source>
</evidence>